<evidence type="ECO:0000256" key="5">
    <source>
        <dbReference type="ARBA" id="ARBA00023268"/>
    </source>
</evidence>
<proteinExistence type="predicted"/>
<feature type="domain" description="Ketosynthase family 3 (KS3)" evidence="8">
    <location>
        <begin position="119"/>
        <end position="545"/>
    </location>
</feature>
<dbReference type="InterPro" id="IPR016036">
    <property type="entry name" value="Malonyl_transacylase_ACP-bd"/>
</dbReference>
<dbReference type="InterPro" id="IPR009081">
    <property type="entry name" value="PP-bd_ACP"/>
</dbReference>
<dbReference type="Gene3D" id="3.40.50.720">
    <property type="entry name" value="NAD(P)-binding Rossmann-like Domain"/>
    <property type="match status" value="2"/>
</dbReference>
<dbReference type="InterPro" id="IPR020841">
    <property type="entry name" value="PKS_Beta-ketoAc_synthase_dom"/>
</dbReference>
<dbReference type="InterPro" id="IPR020806">
    <property type="entry name" value="PKS_PP-bd"/>
</dbReference>
<evidence type="ECO:0000259" key="8">
    <source>
        <dbReference type="PROSITE" id="PS52004"/>
    </source>
</evidence>
<protein>
    <submittedName>
        <fullName evidence="9">Type I polyketide synthase</fullName>
    </submittedName>
</protein>
<reference evidence="9 10" key="1">
    <citation type="submission" date="2024-10" db="EMBL/GenBank/DDBJ databases">
        <title>The Natural Products Discovery Center: Release of the First 8490 Sequenced Strains for Exploring Actinobacteria Biosynthetic Diversity.</title>
        <authorList>
            <person name="Kalkreuter E."/>
            <person name="Kautsar S.A."/>
            <person name="Yang D."/>
            <person name="Bader C.D."/>
            <person name="Teijaro C.N."/>
            <person name="Fluegel L."/>
            <person name="Davis C.M."/>
            <person name="Simpson J.R."/>
            <person name="Lauterbach L."/>
            <person name="Steele A.D."/>
            <person name="Gui C."/>
            <person name="Meng S."/>
            <person name="Li G."/>
            <person name="Viehrig K."/>
            <person name="Ye F."/>
            <person name="Su P."/>
            <person name="Kiefer A.F."/>
            <person name="Nichols A."/>
            <person name="Cepeda A.J."/>
            <person name="Yan W."/>
            <person name="Fan B."/>
            <person name="Jiang Y."/>
            <person name="Adhikari A."/>
            <person name="Zheng C.-J."/>
            <person name="Schuster L."/>
            <person name="Cowan T.M."/>
            <person name="Smanski M.J."/>
            <person name="Chevrette M.G."/>
            <person name="De Carvalho L.P.S."/>
            <person name="Shen B."/>
        </authorList>
    </citation>
    <scope>NUCLEOTIDE SEQUENCE [LARGE SCALE GENOMIC DNA]</scope>
    <source>
        <strain evidence="9 10">NPDC020979</strain>
    </source>
</reference>
<evidence type="ECO:0000256" key="1">
    <source>
        <dbReference type="ARBA" id="ARBA00022450"/>
    </source>
</evidence>
<dbReference type="CDD" id="cd08952">
    <property type="entry name" value="KR_1_SDR_x"/>
    <property type="match status" value="1"/>
</dbReference>
<dbReference type="SMART" id="SM00825">
    <property type="entry name" value="PKS_KS"/>
    <property type="match status" value="1"/>
</dbReference>
<keyword evidence="10" id="KW-1185">Reference proteome</keyword>
<dbReference type="PROSITE" id="PS00606">
    <property type="entry name" value="KS3_1"/>
    <property type="match status" value="1"/>
</dbReference>
<evidence type="ECO:0000256" key="3">
    <source>
        <dbReference type="ARBA" id="ARBA00022679"/>
    </source>
</evidence>
<dbReference type="Gene3D" id="3.30.70.3290">
    <property type="match status" value="1"/>
</dbReference>
<dbReference type="InterPro" id="IPR006162">
    <property type="entry name" value="Ppantetheine_attach_site"/>
</dbReference>
<dbReference type="InterPro" id="IPR041618">
    <property type="entry name" value="PKS_DE"/>
</dbReference>
<dbReference type="Pfam" id="PF08659">
    <property type="entry name" value="KR"/>
    <property type="match status" value="1"/>
</dbReference>
<dbReference type="SUPFAM" id="SSF51735">
    <property type="entry name" value="NAD(P)-binding Rossmann-fold domains"/>
    <property type="match status" value="2"/>
</dbReference>
<dbReference type="SUPFAM" id="SSF55048">
    <property type="entry name" value="Probable ACP-binding domain of malonyl-CoA ACP transacylase"/>
    <property type="match status" value="1"/>
</dbReference>
<keyword evidence="1" id="KW-0596">Phosphopantetheine</keyword>
<dbReference type="SMART" id="SM00822">
    <property type="entry name" value="PKS_KR"/>
    <property type="match status" value="1"/>
</dbReference>
<feature type="domain" description="Carrier" evidence="7">
    <location>
        <begin position="1612"/>
        <end position="1687"/>
    </location>
</feature>
<evidence type="ECO:0000256" key="6">
    <source>
        <dbReference type="ARBA" id="ARBA00023315"/>
    </source>
</evidence>
<evidence type="ECO:0000256" key="2">
    <source>
        <dbReference type="ARBA" id="ARBA00022553"/>
    </source>
</evidence>
<dbReference type="Pfam" id="PF18369">
    <property type="entry name" value="PKS_DE"/>
    <property type="match status" value="1"/>
</dbReference>
<dbReference type="Gene3D" id="6.10.140.1830">
    <property type="match status" value="1"/>
</dbReference>
<dbReference type="InterPro" id="IPR001227">
    <property type="entry name" value="Ac_transferase_dom_sf"/>
</dbReference>
<dbReference type="InterPro" id="IPR036291">
    <property type="entry name" value="NAD(P)-bd_dom_sf"/>
</dbReference>
<dbReference type="Gene3D" id="3.40.50.11460">
    <property type="match status" value="1"/>
</dbReference>
<dbReference type="PANTHER" id="PTHR43775:SF51">
    <property type="entry name" value="INACTIVE PHENOLPHTHIOCEROL SYNTHESIS POLYKETIDE SYNTHASE TYPE I PKS1-RELATED"/>
    <property type="match status" value="1"/>
</dbReference>
<evidence type="ECO:0000256" key="4">
    <source>
        <dbReference type="ARBA" id="ARBA00023194"/>
    </source>
</evidence>
<dbReference type="PANTHER" id="PTHR43775">
    <property type="entry name" value="FATTY ACID SYNTHASE"/>
    <property type="match status" value="1"/>
</dbReference>
<dbReference type="Pfam" id="PF00550">
    <property type="entry name" value="PP-binding"/>
    <property type="match status" value="1"/>
</dbReference>
<dbReference type="Gene3D" id="3.40.47.10">
    <property type="match status" value="1"/>
</dbReference>
<organism evidence="9 10">
    <name type="scientific">Streptomyces abikoensis</name>
    <dbReference type="NCBI Taxonomy" id="97398"/>
    <lineage>
        <taxon>Bacteria</taxon>
        <taxon>Bacillati</taxon>
        <taxon>Actinomycetota</taxon>
        <taxon>Actinomycetes</taxon>
        <taxon>Kitasatosporales</taxon>
        <taxon>Streptomycetaceae</taxon>
        <taxon>Streptomyces</taxon>
    </lineage>
</organism>
<dbReference type="InterPro" id="IPR014043">
    <property type="entry name" value="Acyl_transferase_dom"/>
</dbReference>
<dbReference type="PROSITE" id="PS52004">
    <property type="entry name" value="KS3_2"/>
    <property type="match status" value="1"/>
</dbReference>
<dbReference type="RefSeq" id="WP_397612220.1">
    <property type="nucleotide sequence ID" value="NZ_JBIRRB010000001.1"/>
</dbReference>
<dbReference type="Pfam" id="PF00109">
    <property type="entry name" value="ketoacyl-synt"/>
    <property type="match status" value="1"/>
</dbReference>
<keyword evidence="6" id="KW-0012">Acyltransferase</keyword>
<dbReference type="Pfam" id="PF02801">
    <property type="entry name" value="Ketoacyl-synt_C"/>
    <property type="match status" value="1"/>
</dbReference>
<comment type="caution">
    <text evidence="9">The sequence shown here is derived from an EMBL/GenBank/DDBJ whole genome shotgun (WGS) entry which is preliminary data.</text>
</comment>
<dbReference type="SUPFAM" id="SSF52151">
    <property type="entry name" value="FabD/lysophospholipase-like"/>
    <property type="match status" value="1"/>
</dbReference>
<name>A0ABW7SXB5_9ACTN</name>
<dbReference type="InterPro" id="IPR014031">
    <property type="entry name" value="Ketoacyl_synth_C"/>
</dbReference>
<dbReference type="SUPFAM" id="SSF53901">
    <property type="entry name" value="Thiolase-like"/>
    <property type="match status" value="1"/>
</dbReference>
<keyword evidence="2" id="KW-0597">Phosphoprotein</keyword>
<keyword evidence="5" id="KW-0511">Multifunctional enzyme</keyword>
<dbReference type="InterPro" id="IPR014030">
    <property type="entry name" value="Ketoacyl_synth_N"/>
</dbReference>
<dbReference type="SUPFAM" id="SSF47336">
    <property type="entry name" value="ACP-like"/>
    <property type="match status" value="2"/>
</dbReference>
<dbReference type="SMART" id="SM00827">
    <property type="entry name" value="PKS_AT"/>
    <property type="match status" value="1"/>
</dbReference>
<evidence type="ECO:0000313" key="9">
    <source>
        <dbReference type="EMBL" id="MFI0909831.1"/>
    </source>
</evidence>
<accession>A0ABW7SXB5</accession>
<dbReference type="InterPro" id="IPR013968">
    <property type="entry name" value="PKS_KR"/>
</dbReference>
<dbReference type="Pfam" id="PF16197">
    <property type="entry name" value="KAsynt_C_assoc"/>
    <property type="match status" value="1"/>
</dbReference>
<gene>
    <name evidence="9" type="ORF">ACH4TF_05155</name>
</gene>
<dbReference type="SMART" id="SM00823">
    <property type="entry name" value="PKS_PP"/>
    <property type="match status" value="2"/>
</dbReference>
<keyword evidence="3" id="KW-0808">Transferase</keyword>
<dbReference type="CDD" id="cd00833">
    <property type="entry name" value="PKS"/>
    <property type="match status" value="1"/>
</dbReference>
<evidence type="ECO:0000259" key="7">
    <source>
        <dbReference type="PROSITE" id="PS50075"/>
    </source>
</evidence>
<dbReference type="InterPro" id="IPR057326">
    <property type="entry name" value="KR_dom"/>
</dbReference>
<keyword evidence="4" id="KW-0045">Antibiotic biosynthesis</keyword>
<dbReference type="InterPro" id="IPR036736">
    <property type="entry name" value="ACP-like_sf"/>
</dbReference>
<dbReference type="NCBIfam" id="NF045894">
    <property type="entry name" value="PKS_plus_SDR"/>
    <property type="match status" value="1"/>
</dbReference>
<dbReference type="Gene3D" id="1.10.1200.10">
    <property type="entry name" value="ACP-like"/>
    <property type="match status" value="2"/>
</dbReference>
<dbReference type="PROSITE" id="PS50075">
    <property type="entry name" value="CARRIER"/>
    <property type="match status" value="1"/>
</dbReference>
<dbReference type="EMBL" id="JBIRRB010000001">
    <property type="protein sequence ID" value="MFI0909831.1"/>
    <property type="molecule type" value="Genomic_DNA"/>
</dbReference>
<dbReference type="InterPro" id="IPR016035">
    <property type="entry name" value="Acyl_Trfase/lysoPLipase"/>
</dbReference>
<dbReference type="Proteomes" id="UP001611162">
    <property type="component" value="Unassembled WGS sequence"/>
</dbReference>
<dbReference type="InterPro" id="IPR016039">
    <property type="entry name" value="Thiolase-like"/>
</dbReference>
<sequence>MKNQQAISDELRDRLAGQPRDRQDRILLDLVRAHVVSVLGGGLPSKVPGRKPFREMGVRRESRDALLQALSRATGVALPSTLFFDHPNPLSVARYLRQQLMGTFAQFASVAGDRPSDRGEPIAIVGMACRYGGGVSSPEDLWDLVESGGDAVGSFPVDRGWDLAGLYDPDPDRAGTSYTRAGAFLEDIAGFDAGFFGISPREAQVLDPQQRLLLETSWEVLERAGIDPQRMDGTTTGVFIGTNYQDYRFTFDGIPESSEGYVITGNAGSVLSGRLAYVLGLQGPAVTVDTACSSSLVALHQACQALRAGECDMAITGGAALMSSPEAFVEFSRKRALSADGRCKAFAEGADGTGWGEGVGVLLVERLSDARRNGRRVLAVVRGSAVNHNGASNGLTAPHGPSQERVIRAALAQAGLSVSEVDAVEAHGTGTRLGDPIEAQALLATYGRERAGGEPLWLGSVKSNIAHTQAASGVAGVIKMVMAMERGLLPRTLHVDEPSSHVDWSAGSVRLLTETRRWPETDRPRRAGVSSFGVSGTNAHVVLEHVPEEPAEAGGEAQGDAGTSLSMVPLPVSGRTQPALRAQAARLLTRLRDDPSLDVAKAGAALTMARSVFEHRAVVVGEDRAELLRGLDALAHGEPAPQVVEGVVSEADAAPVFVFPGGGSQWVGMGRELLRNSPVFAESMRMCSSALEPWVEWKLTEVLDDEAALARVDVIQPVLWSVMVSLARVWRGYGIEPAAVIGHSQGEIAAACVAGVLSVEDAARVVALRSRALVDIAGEGGMVSAMAPAQQVGEVIAAWGQRLAIAAVNGPAAVAVSGDDDALTALEEEFLARQVVHRRIPGVDFSAHSPHIDRLAGTLHRALADVRPTTARIPFFSTVDVQWLSGPEMDGGYWFRNLRQTVRFAESVRALAVAGHTTFIEVSPHSVLTTALEQNLDDIGEQTSVTATLQRGEGGLRRLYTSLAEAFVAGMPVDWSPAFADVPHGGVDLPLYPFQRQRYWPEPRTNTVTGTTSSSAQSAAEGTFWAAVEDEDAEALTAALGDAAEAAPSWRTVLPALASWRRRDRAQSVFDDLRYRIDWSPADFAAAGLTGPWLAILPDTHGDDAWTNEVQDGLARGGAVLLPLTVPGTVRREELLDELRGILDATGLRSSDVSGVVSLLALDETPLPERPGVPAGTAGTLALIQALGDAGLETPLWLLTRGAVSVGGTDPLTRPLQALAWGLGRVVGLEHPQRWGGLVDLPQSLDEQALNRLVRVLGAGTGEDHVAVRGTGTFVRRLVRAPLGAGADRAGQSPWNPRPDTTVLITGGTGVQAGHVARWLARKGAGHLLLLSRQGADAPGAAERVAELEELGAKVTVVACDVRDRKALSDVLAAIPADLPLSAVVHTAGIGRLQPLPDTSLVDFAEVMEAKAVGARHLHELTREVDLDAFVLYSAISATWGVGRHGSYGAANTYLEALAQHRRTQGLTATAVAWGGWAGDGMAIRDASEDTLLRRGLPWGAWDEAGMTMQEAADETLHRWGVHVMEPELLLTALQQILDADETLVTVANMDWPTFVAGFTMARRRPLLDGLPEAREAAAALDTPTGGRGGAPEESESLRERLATASRHEQDRLLLEAVRFQVAAVLGHDSPEAVEAGHTFLTMGLDSVTAVQLRNKLGSATGLRLPATVVFDHPTVTDLVAFLRTQLIEKEPDAVQRTLTEIDELEESLSRHSYGDDERLGIATRLRALAQNLEGHDRSADGGDGASDLESAGISEMFSILDNELDAL</sequence>
<evidence type="ECO:0000313" key="10">
    <source>
        <dbReference type="Proteomes" id="UP001611162"/>
    </source>
</evidence>
<dbReference type="SMART" id="SM01294">
    <property type="entry name" value="PKS_PP_betabranch"/>
    <property type="match status" value="1"/>
</dbReference>
<dbReference type="InterPro" id="IPR032821">
    <property type="entry name" value="PKS_assoc"/>
</dbReference>
<dbReference type="Gene3D" id="3.40.366.10">
    <property type="entry name" value="Malonyl-Coenzyme A Acyl Carrier Protein, domain 2"/>
    <property type="match status" value="1"/>
</dbReference>
<dbReference type="InterPro" id="IPR050091">
    <property type="entry name" value="PKS_NRPS_Biosynth_Enz"/>
</dbReference>
<dbReference type="Pfam" id="PF00698">
    <property type="entry name" value="Acyl_transf_1"/>
    <property type="match status" value="1"/>
</dbReference>
<dbReference type="PROSITE" id="PS00012">
    <property type="entry name" value="PHOSPHOPANTETHEINE"/>
    <property type="match status" value="1"/>
</dbReference>
<dbReference type="InterPro" id="IPR018201">
    <property type="entry name" value="Ketoacyl_synth_AS"/>
</dbReference>